<evidence type="ECO:0000256" key="4">
    <source>
        <dbReference type="ARBA" id="ARBA00022475"/>
    </source>
</evidence>
<keyword evidence="5 8" id="KW-0812">Transmembrane</keyword>
<evidence type="ECO:0000256" key="1">
    <source>
        <dbReference type="ARBA" id="ARBA00004651"/>
    </source>
</evidence>
<comment type="subcellular location">
    <subcellularLocation>
        <location evidence="1">Cell membrane</location>
        <topology evidence="1">Multi-pass membrane protein</topology>
    </subcellularLocation>
</comment>
<feature type="transmembrane region" description="Helical" evidence="8">
    <location>
        <begin position="7"/>
        <end position="29"/>
    </location>
</feature>
<comment type="similarity">
    <text evidence="2">Belongs to the binding-protein-dependent transport system permease family. CysTW subfamily.</text>
</comment>
<evidence type="ECO:0000256" key="7">
    <source>
        <dbReference type="ARBA" id="ARBA00023136"/>
    </source>
</evidence>
<feature type="non-terminal residue" evidence="9">
    <location>
        <position position="1"/>
    </location>
</feature>
<name>A0ABU8GVF5_9ACTN</name>
<feature type="transmembrane region" description="Helical" evidence="8">
    <location>
        <begin position="55"/>
        <end position="74"/>
    </location>
</feature>
<proteinExistence type="inferred from homology"/>
<comment type="caution">
    <text evidence="9">The sequence shown here is derived from an EMBL/GenBank/DDBJ whole genome shotgun (WGS) entry which is preliminary data.</text>
</comment>
<evidence type="ECO:0008006" key="11">
    <source>
        <dbReference type="Google" id="ProtNLM"/>
    </source>
</evidence>
<evidence type="ECO:0000313" key="10">
    <source>
        <dbReference type="Proteomes" id="UP001365781"/>
    </source>
</evidence>
<accession>A0ABU8GVF5</accession>
<organism evidence="9 10">
    <name type="scientific">Streptomyces brasiliscabiei</name>
    <dbReference type="NCBI Taxonomy" id="2736302"/>
    <lineage>
        <taxon>Bacteria</taxon>
        <taxon>Bacillati</taxon>
        <taxon>Actinomycetota</taxon>
        <taxon>Actinomycetes</taxon>
        <taxon>Kitasatosporales</taxon>
        <taxon>Streptomycetaceae</taxon>
        <taxon>Streptomyces</taxon>
    </lineage>
</organism>
<evidence type="ECO:0000256" key="6">
    <source>
        <dbReference type="ARBA" id="ARBA00022989"/>
    </source>
</evidence>
<dbReference type="PANTHER" id="PTHR42929">
    <property type="entry name" value="INNER MEMBRANE ABC TRANSPORTER PERMEASE PROTEIN YDCU-RELATED-RELATED"/>
    <property type="match status" value="1"/>
</dbReference>
<dbReference type="PANTHER" id="PTHR42929:SF1">
    <property type="entry name" value="INNER MEMBRANE ABC TRANSPORTER PERMEASE PROTEIN YDCU-RELATED"/>
    <property type="match status" value="1"/>
</dbReference>
<keyword evidence="10" id="KW-1185">Reference proteome</keyword>
<evidence type="ECO:0000256" key="3">
    <source>
        <dbReference type="ARBA" id="ARBA00022448"/>
    </source>
</evidence>
<keyword evidence="3" id="KW-0813">Transport</keyword>
<evidence type="ECO:0000256" key="2">
    <source>
        <dbReference type="ARBA" id="ARBA00007069"/>
    </source>
</evidence>
<dbReference type="Gene3D" id="1.10.3720.10">
    <property type="entry name" value="MetI-like"/>
    <property type="match status" value="1"/>
</dbReference>
<protein>
    <recommendedName>
        <fullName evidence="11">Sugar ABC transporter permease</fullName>
    </recommendedName>
</protein>
<reference evidence="9 10" key="1">
    <citation type="submission" date="2024-03" db="EMBL/GenBank/DDBJ databases">
        <title>First Report of Pectobacterium brasiliscabiei causing potato scab in china.</title>
        <authorList>
            <person name="Handique U."/>
        </authorList>
    </citation>
    <scope>NUCLEOTIDE SEQUENCE [LARGE SCALE GENOMIC DNA]</scope>
    <source>
        <strain evidence="9 10">ZRIMU1503</strain>
    </source>
</reference>
<evidence type="ECO:0000256" key="8">
    <source>
        <dbReference type="SAM" id="Phobius"/>
    </source>
</evidence>
<feature type="non-terminal residue" evidence="9">
    <location>
        <position position="92"/>
    </location>
</feature>
<evidence type="ECO:0000256" key="5">
    <source>
        <dbReference type="ARBA" id="ARBA00022692"/>
    </source>
</evidence>
<evidence type="ECO:0000313" key="9">
    <source>
        <dbReference type="EMBL" id="MEI5617148.1"/>
    </source>
</evidence>
<dbReference type="InterPro" id="IPR035906">
    <property type="entry name" value="MetI-like_sf"/>
</dbReference>
<gene>
    <name evidence="9" type="ORF">WB403_49515</name>
</gene>
<dbReference type="Proteomes" id="UP001365781">
    <property type="component" value="Unassembled WGS sequence"/>
</dbReference>
<keyword evidence="6 8" id="KW-1133">Transmembrane helix</keyword>
<dbReference type="SUPFAM" id="SSF161098">
    <property type="entry name" value="MetI-like"/>
    <property type="match status" value="1"/>
</dbReference>
<keyword evidence="4" id="KW-1003">Cell membrane</keyword>
<dbReference type="EMBL" id="JBBAYM010000267">
    <property type="protein sequence ID" value="MEI5617148.1"/>
    <property type="molecule type" value="Genomic_DNA"/>
</dbReference>
<keyword evidence="7 8" id="KW-0472">Membrane</keyword>
<sequence length="92" mass="10526">ALWLAPFALFFYLFQLAPMVWVLINSFFYDDDLSLENYSEIFDSAFMMQAFGNSLWLSIWSSIVGLAIATLLVSSLRRVDSKIRDAVIAFTN</sequence>